<dbReference type="PANTHER" id="PTHR47755">
    <property type="entry name" value="CELL DIVISION PROTEIN FTSX"/>
    <property type="match status" value="1"/>
</dbReference>
<comment type="caution">
    <text evidence="16">The sequence shown here is derived from an EMBL/GenBank/DDBJ whole genome shotgun (WGS) entry which is preliminary data.</text>
</comment>
<dbReference type="NCBIfam" id="NF038346">
    <property type="entry name" value="FtsX_actino"/>
    <property type="match status" value="1"/>
</dbReference>
<evidence type="ECO:0000259" key="15">
    <source>
        <dbReference type="Pfam" id="PF18075"/>
    </source>
</evidence>
<dbReference type="InterPro" id="IPR040690">
    <property type="entry name" value="FtsX_ECD"/>
</dbReference>
<evidence type="ECO:0000259" key="14">
    <source>
        <dbReference type="Pfam" id="PF02687"/>
    </source>
</evidence>
<dbReference type="InterPro" id="IPR004513">
    <property type="entry name" value="FtsX"/>
</dbReference>
<evidence type="ECO:0000256" key="7">
    <source>
        <dbReference type="ARBA" id="ARBA00022618"/>
    </source>
</evidence>
<feature type="transmembrane region" description="Helical" evidence="13">
    <location>
        <begin position="229"/>
        <end position="255"/>
    </location>
</feature>
<evidence type="ECO:0000256" key="11">
    <source>
        <dbReference type="ARBA" id="ARBA00023306"/>
    </source>
</evidence>
<proteinExistence type="inferred from homology"/>
<keyword evidence="17" id="KW-1185">Reference proteome</keyword>
<keyword evidence="9 13" id="KW-1133">Transmembrane helix</keyword>
<comment type="function">
    <text evidence="1">Part of the ABC transporter FtsEX involved in cellular division.</text>
</comment>
<comment type="subcellular location">
    <subcellularLocation>
        <location evidence="2">Cell membrane</location>
        <topology evidence="2">Multi-pass membrane protein</topology>
    </subcellularLocation>
</comment>
<name>A0A4Q8AJD9_9MICO</name>
<evidence type="ECO:0000256" key="8">
    <source>
        <dbReference type="ARBA" id="ARBA00022692"/>
    </source>
</evidence>
<gene>
    <name evidence="16" type="ORF">EV379_0888</name>
</gene>
<comment type="subunit">
    <text evidence="4">Forms a membrane-associated complex with FtsE.</text>
</comment>
<dbReference type="Gene3D" id="3.30.70.3040">
    <property type="match status" value="1"/>
</dbReference>
<feature type="transmembrane region" description="Helical" evidence="13">
    <location>
        <begin position="275"/>
        <end position="298"/>
    </location>
</feature>
<dbReference type="InterPro" id="IPR047929">
    <property type="entry name" value="FtsX_actino"/>
</dbReference>
<keyword evidence="8 13" id="KW-0812">Transmembrane</keyword>
<keyword evidence="6 12" id="KW-1003">Cell membrane</keyword>
<evidence type="ECO:0000256" key="3">
    <source>
        <dbReference type="ARBA" id="ARBA00007379"/>
    </source>
</evidence>
<evidence type="ECO:0000256" key="4">
    <source>
        <dbReference type="ARBA" id="ARBA00011160"/>
    </source>
</evidence>
<dbReference type="GO" id="GO:0051301">
    <property type="term" value="P:cell division"/>
    <property type="evidence" value="ECO:0007669"/>
    <property type="project" value="UniProtKB-KW"/>
</dbReference>
<evidence type="ECO:0000256" key="13">
    <source>
        <dbReference type="SAM" id="Phobius"/>
    </source>
</evidence>
<keyword evidence="7 12" id="KW-0132">Cell division</keyword>
<organism evidence="16 17">
    <name type="scientific">Microterricola gilva</name>
    <dbReference type="NCBI Taxonomy" id="393267"/>
    <lineage>
        <taxon>Bacteria</taxon>
        <taxon>Bacillati</taxon>
        <taxon>Actinomycetota</taxon>
        <taxon>Actinomycetes</taxon>
        <taxon>Micrococcales</taxon>
        <taxon>Microbacteriaceae</taxon>
        <taxon>Microterricola</taxon>
    </lineage>
</organism>
<evidence type="ECO:0000313" key="17">
    <source>
        <dbReference type="Proteomes" id="UP000291483"/>
    </source>
</evidence>
<evidence type="ECO:0000256" key="10">
    <source>
        <dbReference type="ARBA" id="ARBA00023136"/>
    </source>
</evidence>
<protein>
    <recommendedName>
        <fullName evidence="5 12">Cell division protein FtsX</fullName>
    </recommendedName>
</protein>
<feature type="transmembrane region" description="Helical" evidence="13">
    <location>
        <begin position="21"/>
        <end position="45"/>
    </location>
</feature>
<dbReference type="Proteomes" id="UP000291483">
    <property type="component" value="Unassembled WGS sequence"/>
</dbReference>
<evidence type="ECO:0000256" key="5">
    <source>
        <dbReference type="ARBA" id="ARBA00021907"/>
    </source>
</evidence>
<comment type="similarity">
    <text evidence="3 12">Belongs to the ABC-4 integral membrane protein family. FtsX subfamily.</text>
</comment>
<keyword evidence="11 12" id="KW-0131">Cell cycle</keyword>
<evidence type="ECO:0000313" key="16">
    <source>
        <dbReference type="EMBL" id="RZU64587.1"/>
    </source>
</evidence>
<keyword evidence="10 12" id="KW-0472">Membrane</keyword>
<evidence type="ECO:0000256" key="12">
    <source>
        <dbReference type="PIRNR" id="PIRNR003097"/>
    </source>
</evidence>
<dbReference type="RefSeq" id="WP_130505060.1">
    <property type="nucleotide sequence ID" value="NZ_SHLC01000001.1"/>
</dbReference>
<dbReference type="OrthoDB" id="9812531at2"/>
<dbReference type="PANTHER" id="PTHR47755:SF1">
    <property type="entry name" value="CELL DIVISION PROTEIN FTSX"/>
    <property type="match status" value="1"/>
</dbReference>
<accession>A0A4Q8AJD9</accession>
<sequence length="304" mass="32946">MRIGLVLGEAANGLRRNASMVVSVVLVTFISLTFVGVAVLMQMQIMQMKSVWYDKAQVAVYLCTGISPGESCAGGEATQEQIDAVEAQLNSDVLAPFIDKFYFESHEEAFKNFQKQFEGNPVTEYVTADQLNQTFWVNLIDPSNAAVLSESLGSMPGVETVTDQRRYLDQIFSVLNAASYTAIGIASLMLIAAVLLIATTIRLSAFSRRREIGIMRLVGASNRFIQTPFVLEGVFAALLGSLLAGGAVVAIVQFFVQGYLGDTLQFTNFVDVKDALIVVPILLIVGAVLAAFSANFAISRYLKV</sequence>
<feature type="domain" description="FtsX extracellular" evidence="15">
    <location>
        <begin position="57"/>
        <end position="161"/>
    </location>
</feature>
<evidence type="ECO:0000256" key="2">
    <source>
        <dbReference type="ARBA" id="ARBA00004651"/>
    </source>
</evidence>
<dbReference type="Pfam" id="PF18075">
    <property type="entry name" value="FtsX_ECD"/>
    <property type="match status" value="1"/>
</dbReference>
<reference evidence="16 17" key="1">
    <citation type="submission" date="2019-02" db="EMBL/GenBank/DDBJ databases">
        <title>Sequencing the genomes of 1000 actinobacteria strains.</title>
        <authorList>
            <person name="Klenk H.-P."/>
        </authorList>
    </citation>
    <scope>NUCLEOTIDE SEQUENCE [LARGE SCALE GENOMIC DNA]</scope>
    <source>
        <strain evidence="16 17">DSM 18319</strain>
    </source>
</reference>
<dbReference type="InterPro" id="IPR003838">
    <property type="entry name" value="ABC3_permease_C"/>
</dbReference>
<dbReference type="Pfam" id="PF02687">
    <property type="entry name" value="FtsX"/>
    <property type="match status" value="1"/>
</dbReference>
<feature type="transmembrane region" description="Helical" evidence="13">
    <location>
        <begin position="177"/>
        <end position="201"/>
    </location>
</feature>
<evidence type="ECO:0000256" key="1">
    <source>
        <dbReference type="ARBA" id="ARBA00003552"/>
    </source>
</evidence>
<dbReference type="GO" id="GO:0005886">
    <property type="term" value="C:plasma membrane"/>
    <property type="evidence" value="ECO:0007669"/>
    <property type="project" value="UniProtKB-SubCell"/>
</dbReference>
<dbReference type="AlphaFoldDB" id="A0A4Q8AJD9"/>
<feature type="domain" description="ABC3 transporter permease C-terminal" evidence="14">
    <location>
        <begin position="185"/>
        <end position="302"/>
    </location>
</feature>
<evidence type="ECO:0000256" key="6">
    <source>
        <dbReference type="ARBA" id="ARBA00022475"/>
    </source>
</evidence>
<dbReference type="EMBL" id="SHLC01000001">
    <property type="protein sequence ID" value="RZU64587.1"/>
    <property type="molecule type" value="Genomic_DNA"/>
</dbReference>
<dbReference type="PIRSF" id="PIRSF003097">
    <property type="entry name" value="FtsX"/>
    <property type="match status" value="1"/>
</dbReference>
<evidence type="ECO:0000256" key="9">
    <source>
        <dbReference type="ARBA" id="ARBA00022989"/>
    </source>
</evidence>